<sequence length="275" mass="30150">MNCDFCQDRLELYILGELDPSVARAISDHLETGCDKCEAEMRALNESLECLIESTDMISPHGETWEQLAVAIESDQSPMMGLAPQNDRRQATGTKLQPIKLGFLATACGFVIAMLTLQATLGRFLEPSVVHNEQTSSGLSGSIPKRSDWAVESAFEDQDENFPQLVSFHEPNQSRHVAGGMVVDIDGAQIHVHVQMKESRGYTLWFVTKDDRWVVGGPLKRLVGDHYGNVLDIPATEQPIVYAAITIGQVDDANSTGRDIALVSESVGDLSHRAL</sequence>
<keyword evidence="1" id="KW-0472">Membrane</keyword>
<keyword evidence="3" id="KW-1185">Reference proteome</keyword>
<keyword evidence="1" id="KW-1133">Transmembrane helix</keyword>
<keyword evidence="1" id="KW-0812">Transmembrane</keyword>
<protein>
    <recommendedName>
        <fullName evidence="4">Anti-sigma-K factor rskA</fullName>
    </recommendedName>
</protein>
<dbReference type="InterPro" id="IPR041916">
    <property type="entry name" value="Anti_sigma_zinc_sf"/>
</dbReference>
<evidence type="ECO:0000313" key="3">
    <source>
        <dbReference type="Proteomes" id="UP000318053"/>
    </source>
</evidence>
<evidence type="ECO:0000313" key="2">
    <source>
        <dbReference type="EMBL" id="TWT66092.1"/>
    </source>
</evidence>
<evidence type="ECO:0008006" key="4">
    <source>
        <dbReference type="Google" id="ProtNLM"/>
    </source>
</evidence>
<evidence type="ECO:0000256" key="1">
    <source>
        <dbReference type="SAM" id="Phobius"/>
    </source>
</evidence>
<dbReference type="AlphaFoldDB" id="A0A5C5XWV1"/>
<proteinExistence type="predicted"/>
<accession>A0A5C5XWV1</accession>
<organism evidence="2 3">
    <name type="scientific">Allorhodopirellula solitaria</name>
    <dbReference type="NCBI Taxonomy" id="2527987"/>
    <lineage>
        <taxon>Bacteria</taxon>
        <taxon>Pseudomonadati</taxon>
        <taxon>Planctomycetota</taxon>
        <taxon>Planctomycetia</taxon>
        <taxon>Pirellulales</taxon>
        <taxon>Pirellulaceae</taxon>
        <taxon>Allorhodopirellula</taxon>
    </lineage>
</organism>
<feature type="transmembrane region" description="Helical" evidence="1">
    <location>
        <begin position="101"/>
        <end position="121"/>
    </location>
</feature>
<reference evidence="2 3" key="1">
    <citation type="submission" date="2019-02" db="EMBL/GenBank/DDBJ databases">
        <title>Deep-cultivation of Planctomycetes and their phenomic and genomic characterization uncovers novel biology.</title>
        <authorList>
            <person name="Wiegand S."/>
            <person name="Jogler M."/>
            <person name="Boedeker C."/>
            <person name="Pinto D."/>
            <person name="Vollmers J."/>
            <person name="Rivas-Marin E."/>
            <person name="Kohn T."/>
            <person name="Peeters S.H."/>
            <person name="Heuer A."/>
            <person name="Rast P."/>
            <person name="Oberbeckmann S."/>
            <person name="Bunk B."/>
            <person name="Jeske O."/>
            <person name="Meyerdierks A."/>
            <person name="Storesund J.E."/>
            <person name="Kallscheuer N."/>
            <person name="Luecker S."/>
            <person name="Lage O.M."/>
            <person name="Pohl T."/>
            <person name="Merkel B.J."/>
            <person name="Hornburger P."/>
            <person name="Mueller R.-W."/>
            <person name="Bruemmer F."/>
            <person name="Labrenz M."/>
            <person name="Spormann A.M."/>
            <person name="Op Den Camp H."/>
            <person name="Overmann J."/>
            <person name="Amann R."/>
            <person name="Jetten M.S.M."/>
            <person name="Mascher T."/>
            <person name="Medema M.H."/>
            <person name="Devos D.P."/>
            <person name="Kaster A.-K."/>
            <person name="Ovreas L."/>
            <person name="Rohde M."/>
            <person name="Galperin M.Y."/>
            <person name="Jogler C."/>
        </authorList>
    </citation>
    <scope>NUCLEOTIDE SEQUENCE [LARGE SCALE GENOMIC DNA]</scope>
    <source>
        <strain evidence="2 3">CA85</strain>
    </source>
</reference>
<comment type="caution">
    <text evidence="2">The sequence shown here is derived from an EMBL/GenBank/DDBJ whole genome shotgun (WGS) entry which is preliminary data.</text>
</comment>
<gene>
    <name evidence="2" type="ORF">CA85_29560</name>
</gene>
<dbReference type="Gene3D" id="1.10.10.1320">
    <property type="entry name" value="Anti-sigma factor, zinc-finger domain"/>
    <property type="match status" value="1"/>
</dbReference>
<name>A0A5C5XWV1_9BACT</name>
<dbReference type="EMBL" id="SJPK01000006">
    <property type="protein sequence ID" value="TWT66092.1"/>
    <property type="molecule type" value="Genomic_DNA"/>
</dbReference>
<dbReference type="OrthoDB" id="271015at2"/>
<dbReference type="Proteomes" id="UP000318053">
    <property type="component" value="Unassembled WGS sequence"/>
</dbReference>